<feature type="coiled-coil region" evidence="1">
    <location>
        <begin position="62"/>
        <end position="106"/>
    </location>
</feature>
<organism evidence="3 4">
    <name type="scientific">Pelosinus fermentans B4</name>
    <dbReference type="NCBI Taxonomy" id="1149862"/>
    <lineage>
        <taxon>Bacteria</taxon>
        <taxon>Bacillati</taxon>
        <taxon>Bacillota</taxon>
        <taxon>Negativicutes</taxon>
        <taxon>Selenomonadales</taxon>
        <taxon>Sporomusaceae</taxon>
        <taxon>Pelosinus</taxon>
    </lineage>
</organism>
<evidence type="ECO:0000313" key="4">
    <source>
        <dbReference type="Proteomes" id="UP000004324"/>
    </source>
</evidence>
<gene>
    <name evidence="3" type="ORF">FB4_1931</name>
</gene>
<name>I9LJL4_9FIRM</name>
<proteinExistence type="predicted"/>
<evidence type="ECO:0000313" key="3">
    <source>
        <dbReference type="EMBL" id="EIW20719.1"/>
    </source>
</evidence>
<dbReference type="InterPro" id="IPR009636">
    <property type="entry name" value="SCAF"/>
</dbReference>
<dbReference type="Pfam" id="PF06810">
    <property type="entry name" value="Phage_scaffold"/>
    <property type="match status" value="1"/>
</dbReference>
<feature type="region of interest" description="Disordered" evidence="2">
    <location>
        <begin position="172"/>
        <end position="192"/>
    </location>
</feature>
<evidence type="ECO:0000256" key="2">
    <source>
        <dbReference type="SAM" id="MobiDB-lite"/>
    </source>
</evidence>
<dbReference type="OrthoDB" id="2365850at2"/>
<protein>
    <submittedName>
        <fullName evidence="3">Minor structural GP20 protein</fullName>
    </submittedName>
</protein>
<dbReference type="EMBL" id="AKVJ01000004">
    <property type="protein sequence ID" value="EIW20719.1"/>
    <property type="molecule type" value="Genomic_DNA"/>
</dbReference>
<accession>I9LJL4</accession>
<dbReference type="Proteomes" id="UP000004324">
    <property type="component" value="Unassembled WGS sequence"/>
</dbReference>
<reference evidence="3 4" key="1">
    <citation type="journal article" date="2012" name="J. Bacteriol.">
        <title>Draft Genome Sequences for Two Metal-Reducing Pelosinus fermentans Strains Isolated from a Cr(VI)-Contaminated Site and for Type Strain R7.</title>
        <authorList>
            <person name="Brown S.D."/>
            <person name="Podar M."/>
            <person name="Klingeman D.M."/>
            <person name="Johnson C.M."/>
            <person name="Yang Z.K."/>
            <person name="Utturkar S.M."/>
            <person name="Land M.L."/>
            <person name="Mosher J.J."/>
            <person name="Hurt R.A.Jr."/>
            <person name="Phelps T.J."/>
            <person name="Palumbo A.V."/>
            <person name="Arkin A.P."/>
            <person name="Hazen T.C."/>
            <person name="Elias D.A."/>
        </authorList>
    </citation>
    <scope>NUCLEOTIDE SEQUENCE [LARGE SCALE GENOMIC DNA]</scope>
    <source>
        <strain evidence="3 4">B4</strain>
    </source>
</reference>
<sequence length="221" mass="24156">MADFKDIQTKHADAFKDITGVDTVIDGVTAKLKELGYSLIVDNTKEPEYVPKSRLNEVITQRNTYKTDNETYLQQLETLKKEAKGNEVLTAQIQALQDEVTGWQGKHKDATLASEIKLAAMKLKANDPGDVLAFVDKTKLELNTDGTIKGLDEQLAALQTSKPYLFAVPGAAPGMGGNPPHQPSNQPNPWAKETFNLTQQGKIFTENPAMAETMKVAAGVK</sequence>
<keyword evidence="4" id="KW-1185">Reference proteome</keyword>
<evidence type="ECO:0000256" key="1">
    <source>
        <dbReference type="SAM" id="Coils"/>
    </source>
</evidence>
<dbReference type="AlphaFoldDB" id="I9LJL4"/>
<keyword evidence="1" id="KW-0175">Coiled coil</keyword>
<dbReference type="PATRIC" id="fig|1149862.3.peg.206"/>
<comment type="caution">
    <text evidence="3">The sequence shown here is derived from an EMBL/GenBank/DDBJ whole genome shotgun (WGS) entry which is preliminary data.</text>
</comment>
<dbReference type="RefSeq" id="WP_007930521.1">
    <property type="nucleotide sequence ID" value="NZ_AKVJ01000004.1"/>
</dbReference>